<dbReference type="RefSeq" id="WP_068722918.1">
    <property type="nucleotide sequence ID" value="NZ_LSKU01000001.1"/>
</dbReference>
<sequence>MTIGTQLQQAIASAQSVSASLKTFALETQDQQAKQMFNQLAQNMDNTISALQARLNYVSTEEPQYKQQ</sequence>
<dbReference type="EMBL" id="LSKU01000001">
    <property type="protein sequence ID" value="KXG42968.1"/>
    <property type="molecule type" value="Genomic_DNA"/>
</dbReference>
<dbReference type="Proteomes" id="UP000070352">
    <property type="component" value="Unassembled WGS sequence"/>
</dbReference>
<keyword evidence="2" id="KW-1185">Reference proteome</keyword>
<evidence type="ECO:0000313" key="2">
    <source>
        <dbReference type="Proteomes" id="UP000070352"/>
    </source>
</evidence>
<organism evidence="1 2">
    <name type="scientific">Tepidibacillus decaturensis</name>
    <dbReference type="NCBI Taxonomy" id="1413211"/>
    <lineage>
        <taxon>Bacteria</taxon>
        <taxon>Bacillati</taxon>
        <taxon>Bacillota</taxon>
        <taxon>Bacilli</taxon>
        <taxon>Bacillales</taxon>
        <taxon>Bacillaceae</taxon>
        <taxon>Tepidibacillus</taxon>
    </lineage>
</organism>
<dbReference type="InterPro" id="IPR012452">
    <property type="entry name" value="DUF1657"/>
</dbReference>
<evidence type="ECO:0008006" key="3">
    <source>
        <dbReference type="Google" id="ProtNLM"/>
    </source>
</evidence>
<dbReference type="Pfam" id="PF07870">
    <property type="entry name" value="DUF1657"/>
    <property type="match status" value="1"/>
</dbReference>
<gene>
    <name evidence="1" type="ORF">U473_02190</name>
</gene>
<evidence type="ECO:0000313" key="1">
    <source>
        <dbReference type="EMBL" id="KXG42968.1"/>
    </source>
</evidence>
<proteinExistence type="predicted"/>
<dbReference type="STRING" id="1413211.U473_02190"/>
<comment type="caution">
    <text evidence="1">The sequence shown here is derived from an EMBL/GenBank/DDBJ whole genome shotgun (WGS) entry which is preliminary data.</text>
</comment>
<accession>A0A135L1T8</accession>
<protein>
    <recommendedName>
        <fullName evidence="3">DUF1657 domain-containing protein</fullName>
    </recommendedName>
</protein>
<dbReference type="AlphaFoldDB" id="A0A135L1T8"/>
<reference evidence="1 2" key="1">
    <citation type="submission" date="2016-02" db="EMBL/GenBank/DDBJ databases">
        <title>Draft Genome for Tepidibacillus decaturensis nov. sp. Strain Z9, an Anaerobic, Moderately Thermophilic and Heterotrophic Bacterium from Deep Subsurface of the Illinois Basin, USA.</title>
        <authorList>
            <person name="Dong Y."/>
            <person name="Chang J.Y."/>
            <person name="Sanford R."/>
            <person name="Fouke B.W."/>
        </authorList>
    </citation>
    <scope>NUCLEOTIDE SEQUENCE [LARGE SCALE GENOMIC DNA]</scope>
    <source>
        <strain evidence="1 2">Z9</strain>
    </source>
</reference>
<dbReference type="OrthoDB" id="2902550at2"/>
<name>A0A135L1T8_9BACI</name>